<gene>
    <name evidence="2" type="ORF">EJC50_18505</name>
</gene>
<dbReference type="EMBL" id="CP034437">
    <property type="protein sequence ID" value="AZN41438.1"/>
    <property type="molecule type" value="Genomic_DNA"/>
</dbReference>
<feature type="domain" description="Xylose isomerase-like TIM barrel" evidence="1">
    <location>
        <begin position="26"/>
        <end position="265"/>
    </location>
</feature>
<dbReference type="OrthoDB" id="256906at2"/>
<dbReference type="InterPro" id="IPR050312">
    <property type="entry name" value="IolE/XylAMocC-like"/>
</dbReference>
<dbReference type="SUPFAM" id="SSF51658">
    <property type="entry name" value="Xylose isomerase-like"/>
    <property type="match status" value="1"/>
</dbReference>
<evidence type="ECO:0000259" key="1">
    <source>
        <dbReference type="Pfam" id="PF01261"/>
    </source>
</evidence>
<dbReference type="InterPro" id="IPR036237">
    <property type="entry name" value="Xyl_isomerase-like_sf"/>
</dbReference>
<dbReference type="Pfam" id="PF01261">
    <property type="entry name" value="AP_endonuc_2"/>
    <property type="match status" value="1"/>
</dbReference>
<name>A0A3Q8X8S4_9BACL</name>
<dbReference type="KEGG" id="palb:EJC50_18505"/>
<evidence type="ECO:0000313" key="3">
    <source>
        <dbReference type="Proteomes" id="UP000272528"/>
    </source>
</evidence>
<dbReference type="Proteomes" id="UP000272528">
    <property type="component" value="Chromosome"/>
</dbReference>
<accession>A0A3Q8X8S4</accession>
<dbReference type="AlphaFoldDB" id="A0A3Q8X8S4"/>
<keyword evidence="3" id="KW-1185">Reference proteome</keyword>
<dbReference type="PANTHER" id="PTHR12110:SF53">
    <property type="entry name" value="BLR5974 PROTEIN"/>
    <property type="match status" value="1"/>
</dbReference>
<dbReference type="GO" id="GO:0016853">
    <property type="term" value="F:isomerase activity"/>
    <property type="evidence" value="ECO:0007669"/>
    <property type="project" value="UniProtKB-KW"/>
</dbReference>
<sequence>MKLGLSSYSLSRAIGSNEMTILDAIQWIADQGGQHMEVVPIGFDLTNNHELIEAIRHKASDAGIELSNYAIGADFLKAGDGAFEQEIERVKREVDIAHSLGLKLMRHDVAMSSDISIKHFNEELERMASACRQIADYASQFGITTSVENHGYFVQASDRVQALIHAVNRPNFKTTIDVGNFMCADEDSVSAVKNNIAYASMVHIKDFYLRPSDQNPGEGYFKTASGNYLRGAIVGHGDINMREVLRVIKQSGYDGYLSIEFEGMEDCKLGSKIGMDNVQRLWSEV</sequence>
<dbReference type="Gene3D" id="3.20.20.150">
    <property type="entry name" value="Divalent-metal-dependent TIM barrel enzymes"/>
    <property type="match status" value="1"/>
</dbReference>
<proteinExistence type="predicted"/>
<protein>
    <submittedName>
        <fullName evidence="2">Sugar phosphate isomerase/epimerase</fullName>
    </submittedName>
</protein>
<dbReference type="RefSeq" id="WP_126017145.1">
    <property type="nucleotide sequence ID" value="NZ_CP034437.1"/>
</dbReference>
<keyword evidence="2" id="KW-0413">Isomerase</keyword>
<reference evidence="3" key="1">
    <citation type="submission" date="2018-12" db="EMBL/GenBank/DDBJ databases">
        <title>Genome sequence of Peanibacillus sp.</title>
        <authorList>
            <person name="Subramani G."/>
            <person name="Srinivasan S."/>
            <person name="Kim M.K."/>
        </authorList>
    </citation>
    <scope>NUCLEOTIDE SEQUENCE [LARGE SCALE GENOMIC DNA]</scope>
    <source>
        <strain evidence="3">18JY67-1</strain>
    </source>
</reference>
<dbReference type="PANTHER" id="PTHR12110">
    <property type="entry name" value="HYDROXYPYRUVATE ISOMERASE"/>
    <property type="match status" value="1"/>
</dbReference>
<organism evidence="2 3">
    <name type="scientific">Paenibacillus albus</name>
    <dbReference type="NCBI Taxonomy" id="2495582"/>
    <lineage>
        <taxon>Bacteria</taxon>
        <taxon>Bacillati</taxon>
        <taxon>Bacillota</taxon>
        <taxon>Bacilli</taxon>
        <taxon>Bacillales</taxon>
        <taxon>Paenibacillaceae</taxon>
        <taxon>Paenibacillus</taxon>
    </lineage>
</organism>
<evidence type="ECO:0000313" key="2">
    <source>
        <dbReference type="EMBL" id="AZN41438.1"/>
    </source>
</evidence>
<dbReference type="InterPro" id="IPR013022">
    <property type="entry name" value="Xyl_isomerase-like_TIM-brl"/>
</dbReference>